<organism evidence="7 8">
    <name type="scientific">Lactuca sativa</name>
    <name type="common">Garden lettuce</name>
    <dbReference type="NCBI Taxonomy" id="4236"/>
    <lineage>
        <taxon>Eukaryota</taxon>
        <taxon>Viridiplantae</taxon>
        <taxon>Streptophyta</taxon>
        <taxon>Embryophyta</taxon>
        <taxon>Tracheophyta</taxon>
        <taxon>Spermatophyta</taxon>
        <taxon>Magnoliopsida</taxon>
        <taxon>eudicotyledons</taxon>
        <taxon>Gunneridae</taxon>
        <taxon>Pentapetalae</taxon>
        <taxon>asterids</taxon>
        <taxon>campanulids</taxon>
        <taxon>Asterales</taxon>
        <taxon>Asteraceae</taxon>
        <taxon>Cichorioideae</taxon>
        <taxon>Cichorieae</taxon>
        <taxon>Lactucinae</taxon>
        <taxon>Lactuca</taxon>
    </lineage>
</organism>
<feature type="transmembrane region" description="Helical" evidence="5">
    <location>
        <begin position="43"/>
        <end position="65"/>
    </location>
</feature>
<keyword evidence="5" id="KW-0472">Membrane</keyword>
<proteinExistence type="predicted"/>
<sequence length="319" mass="36191">MSFSYNDYEDSFTNLPIYLYNIQRANPHSYTYIKTNVMDRFELCFVAIRCVINAFIGCMLPVIFISSVPVAIDGNNNTTSIAFGVGVANSVNSYTWFLMRLKDAIGAGTEVVLITNMGDTIASCIGQVFPDAYHGYSSNSVLNYCQLRIGQSRNLDYLFFRVCKAYITQDFKQTFSKLSHGAQEVLHNIGHMKWARAYFPNIRWNVLNIKIPEFLMVLSVSQHNVPIITLMDVIVQHIQQTFAERCVMGDMNRHTCSCGKWRSLGITCGHALVAAPDMVQIYYRGDVFRTTYHTRNMNVVPPPSEWEIPKPLSAVLIPM</sequence>
<dbReference type="AlphaFoldDB" id="A0A9R1VZ50"/>
<gene>
    <name evidence="7" type="ORF">LSAT_V11C300137480</name>
</gene>
<dbReference type="InterPro" id="IPR006564">
    <property type="entry name" value="Znf_PMZ"/>
</dbReference>
<dbReference type="PANTHER" id="PTHR31973:SF187">
    <property type="entry name" value="MUTATOR TRANSPOSASE MUDRA PROTEIN"/>
    <property type="match status" value="1"/>
</dbReference>
<keyword evidence="5" id="KW-1133">Transmembrane helix</keyword>
<protein>
    <recommendedName>
        <fullName evidence="6">SWIM-type domain-containing protein</fullName>
    </recommendedName>
</protein>
<evidence type="ECO:0000259" key="6">
    <source>
        <dbReference type="PROSITE" id="PS50966"/>
    </source>
</evidence>
<keyword evidence="2 4" id="KW-0863">Zinc-finger</keyword>
<dbReference type="EMBL" id="NBSK02000003">
    <property type="protein sequence ID" value="KAJ0215326.1"/>
    <property type="molecule type" value="Genomic_DNA"/>
</dbReference>
<keyword evidence="8" id="KW-1185">Reference proteome</keyword>
<name>A0A9R1VZ50_LACSA</name>
<comment type="caution">
    <text evidence="7">The sequence shown here is derived from an EMBL/GenBank/DDBJ whole genome shotgun (WGS) entry which is preliminary data.</text>
</comment>
<evidence type="ECO:0000256" key="4">
    <source>
        <dbReference type="PROSITE-ProRule" id="PRU00325"/>
    </source>
</evidence>
<keyword evidence="3" id="KW-0862">Zinc</keyword>
<accession>A0A9R1VZ50</accession>
<evidence type="ECO:0000256" key="3">
    <source>
        <dbReference type="ARBA" id="ARBA00022833"/>
    </source>
</evidence>
<evidence type="ECO:0000313" key="7">
    <source>
        <dbReference type="EMBL" id="KAJ0215326.1"/>
    </source>
</evidence>
<dbReference type="PANTHER" id="PTHR31973">
    <property type="entry name" value="POLYPROTEIN, PUTATIVE-RELATED"/>
    <property type="match status" value="1"/>
</dbReference>
<keyword evidence="5" id="KW-0812">Transmembrane</keyword>
<evidence type="ECO:0000256" key="2">
    <source>
        <dbReference type="ARBA" id="ARBA00022771"/>
    </source>
</evidence>
<dbReference type="Proteomes" id="UP000235145">
    <property type="component" value="Unassembled WGS sequence"/>
</dbReference>
<evidence type="ECO:0000256" key="5">
    <source>
        <dbReference type="SAM" id="Phobius"/>
    </source>
</evidence>
<reference evidence="7 8" key="1">
    <citation type="journal article" date="2017" name="Nat. Commun.">
        <title>Genome assembly with in vitro proximity ligation data and whole-genome triplication in lettuce.</title>
        <authorList>
            <person name="Reyes-Chin-Wo S."/>
            <person name="Wang Z."/>
            <person name="Yang X."/>
            <person name="Kozik A."/>
            <person name="Arikit S."/>
            <person name="Song C."/>
            <person name="Xia L."/>
            <person name="Froenicke L."/>
            <person name="Lavelle D.O."/>
            <person name="Truco M.J."/>
            <person name="Xia R."/>
            <person name="Zhu S."/>
            <person name="Xu C."/>
            <person name="Xu H."/>
            <person name="Xu X."/>
            <person name="Cox K."/>
            <person name="Korf I."/>
            <person name="Meyers B.C."/>
            <person name="Michelmore R.W."/>
        </authorList>
    </citation>
    <scope>NUCLEOTIDE SEQUENCE [LARGE SCALE GENOMIC DNA]</scope>
    <source>
        <strain evidence="8">cv. Salinas</strain>
        <tissue evidence="7">Seedlings</tissue>
    </source>
</reference>
<dbReference type="PROSITE" id="PS50966">
    <property type="entry name" value="ZF_SWIM"/>
    <property type="match status" value="1"/>
</dbReference>
<dbReference type="GO" id="GO:0008270">
    <property type="term" value="F:zinc ion binding"/>
    <property type="evidence" value="ECO:0007669"/>
    <property type="project" value="UniProtKB-KW"/>
</dbReference>
<dbReference type="InterPro" id="IPR007527">
    <property type="entry name" value="Znf_SWIM"/>
</dbReference>
<keyword evidence="1" id="KW-0479">Metal-binding</keyword>
<evidence type="ECO:0000313" key="8">
    <source>
        <dbReference type="Proteomes" id="UP000235145"/>
    </source>
</evidence>
<dbReference type="Pfam" id="PF04434">
    <property type="entry name" value="SWIM"/>
    <property type="match status" value="1"/>
</dbReference>
<evidence type="ECO:0000256" key="1">
    <source>
        <dbReference type="ARBA" id="ARBA00022723"/>
    </source>
</evidence>
<dbReference type="SMART" id="SM00575">
    <property type="entry name" value="ZnF_PMZ"/>
    <property type="match status" value="1"/>
</dbReference>
<feature type="domain" description="SWIM-type" evidence="6">
    <location>
        <begin position="245"/>
        <end position="279"/>
    </location>
</feature>